<feature type="domain" description="Major facilitator superfamily (MFS) profile" evidence="6">
    <location>
        <begin position="28"/>
        <end position="414"/>
    </location>
</feature>
<evidence type="ECO:0000256" key="1">
    <source>
        <dbReference type="ARBA" id="ARBA00004651"/>
    </source>
</evidence>
<feature type="transmembrane region" description="Helical" evidence="5">
    <location>
        <begin position="392"/>
        <end position="412"/>
    </location>
</feature>
<dbReference type="Pfam" id="PF07690">
    <property type="entry name" value="MFS_1"/>
    <property type="match status" value="1"/>
</dbReference>
<dbReference type="PANTHER" id="PTHR23508">
    <property type="entry name" value="CARBOXYLIC ACID TRANSPORTER PROTEIN HOMOLOG"/>
    <property type="match status" value="1"/>
</dbReference>
<dbReference type="InterPro" id="IPR020846">
    <property type="entry name" value="MFS_dom"/>
</dbReference>
<evidence type="ECO:0000313" key="8">
    <source>
        <dbReference type="Proteomes" id="UP001330812"/>
    </source>
</evidence>
<dbReference type="InterPro" id="IPR011701">
    <property type="entry name" value="MFS"/>
</dbReference>
<gene>
    <name evidence="7" type="ORF">VSH64_10975</name>
</gene>
<feature type="transmembrane region" description="Helical" evidence="5">
    <location>
        <begin position="121"/>
        <end position="141"/>
    </location>
</feature>
<reference evidence="7 8" key="1">
    <citation type="journal article" date="2015" name="Int. J. Syst. Evol. Microbiol.">
        <title>Amycolatopsis rhabdoformis sp. nov., an actinomycete isolated from a tropical forest soil.</title>
        <authorList>
            <person name="Souza W.R."/>
            <person name="Silva R.E."/>
            <person name="Goodfellow M."/>
            <person name="Busarakam K."/>
            <person name="Figueiro F.S."/>
            <person name="Ferreira D."/>
            <person name="Rodrigues-Filho E."/>
            <person name="Moraes L.A.B."/>
            <person name="Zucchi T.D."/>
        </authorList>
    </citation>
    <scope>NUCLEOTIDE SEQUENCE [LARGE SCALE GENOMIC DNA]</scope>
    <source>
        <strain evidence="7 8">NCIMB 14900</strain>
    </source>
</reference>
<feature type="transmembrane region" description="Helical" evidence="5">
    <location>
        <begin position="367"/>
        <end position="386"/>
    </location>
</feature>
<evidence type="ECO:0000256" key="3">
    <source>
        <dbReference type="ARBA" id="ARBA00022989"/>
    </source>
</evidence>
<keyword evidence="4 5" id="KW-0472">Membrane</keyword>
<feature type="transmembrane region" description="Helical" evidence="5">
    <location>
        <begin position="271"/>
        <end position="292"/>
    </location>
</feature>
<evidence type="ECO:0000256" key="4">
    <source>
        <dbReference type="ARBA" id="ARBA00023136"/>
    </source>
</evidence>
<keyword evidence="3 5" id="KW-1133">Transmembrane helix</keyword>
<evidence type="ECO:0000256" key="2">
    <source>
        <dbReference type="ARBA" id="ARBA00022692"/>
    </source>
</evidence>
<feature type="transmembrane region" description="Helical" evidence="5">
    <location>
        <begin position="64"/>
        <end position="84"/>
    </location>
</feature>
<name>A0ABZ1IG19_9PSEU</name>
<comment type="subcellular location">
    <subcellularLocation>
        <location evidence="1">Cell membrane</location>
        <topology evidence="1">Multi-pass membrane protein</topology>
    </subcellularLocation>
</comment>
<dbReference type="RefSeq" id="WP_326835435.1">
    <property type="nucleotide sequence ID" value="NZ_CP142149.1"/>
</dbReference>
<feature type="transmembrane region" description="Helical" evidence="5">
    <location>
        <begin position="153"/>
        <end position="180"/>
    </location>
</feature>
<organism evidence="7 8">
    <name type="scientific">Amycolatopsis rhabdoformis</name>
    <dbReference type="NCBI Taxonomy" id="1448059"/>
    <lineage>
        <taxon>Bacteria</taxon>
        <taxon>Bacillati</taxon>
        <taxon>Actinomycetota</taxon>
        <taxon>Actinomycetes</taxon>
        <taxon>Pseudonocardiales</taxon>
        <taxon>Pseudonocardiaceae</taxon>
        <taxon>Amycolatopsis</taxon>
    </lineage>
</organism>
<dbReference type="InterPro" id="IPR036259">
    <property type="entry name" value="MFS_trans_sf"/>
</dbReference>
<feature type="transmembrane region" description="Helical" evidence="5">
    <location>
        <begin position="299"/>
        <end position="319"/>
    </location>
</feature>
<evidence type="ECO:0000313" key="7">
    <source>
        <dbReference type="EMBL" id="WSE32628.1"/>
    </source>
</evidence>
<evidence type="ECO:0000259" key="6">
    <source>
        <dbReference type="PROSITE" id="PS50850"/>
    </source>
</evidence>
<feature type="transmembrane region" description="Helical" evidence="5">
    <location>
        <begin position="325"/>
        <end position="346"/>
    </location>
</feature>
<dbReference type="EMBL" id="CP142149">
    <property type="protein sequence ID" value="WSE32628.1"/>
    <property type="molecule type" value="Genomic_DNA"/>
</dbReference>
<proteinExistence type="predicted"/>
<evidence type="ECO:0000256" key="5">
    <source>
        <dbReference type="SAM" id="Phobius"/>
    </source>
</evidence>
<feature type="transmembrane region" description="Helical" evidence="5">
    <location>
        <begin position="186"/>
        <end position="206"/>
    </location>
</feature>
<accession>A0ABZ1IG19</accession>
<protein>
    <submittedName>
        <fullName evidence="7">MFS transporter</fullName>
    </submittedName>
</protein>
<keyword evidence="2 5" id="KW-0812">Transmembrane</keyword>
<dbReference type="PROSITE" id="PS50850">
    <property type="entry name" value="MFS"/>
    <property type="match status" value="1"/>
</dbReference>
<keyword evidence="8" id="KW-1185">Reference proteome</keyword>
<feature type="transmembrane region" description="Helical" evidence="5">
    <location>
        <begin position="96"/>
        <end position="115"/>
    </location>
</feature>
<feature type="transmembrane region" description="Helical" evidence="5">
    <location>
        <begin position="21"/>
        <end position="44"/>
    </location>
</feature>
<dbReference type="PANTHER" id="PTHR23508:SF10">
    <property type="entry name" value="CARBOXYLIC ACID TRANSPORTER PROTEIN HOMOLOG"/>
    <property type="match status" value="1"/>
</dbReference>
<sequence>MVTSSNTSVARPAAPGTSRRPLLAGTAAIVVCTIVTVMEGYSLIVYGSVVPALLQDPGLALTPGMAGVLGSLIYAGMLVGAFSAGVVSDRVGRHPTLLVAITLFGLGFLVTGLANSALVLGMARVLSGLGVGAAVTSALALSRTHARSGRASLVVNITMAGIPVGGAIASLIGIGVLPAFGWRPMFLIGAGLTLLILLVVASVRFDETKPAPREADHAPRRSPVRELFSGRGALIAVLLVGVAIPNMFTWFGLNVWLTAAMTTLNYPLTSALLFGFVLTAGAVIGSLVVSPLADRRSPVLAAVVTASLTVVGLAGIVAGIRFLPVLLLCVALLGAGGHTTMNLLNAAASNLFPAAIRGTAMGWTNSMSYLGAVGPLLGGVIISSSLGAQGVFIVFGCSACLAVLVLLVFTAVTRRPTTTPEVAHA</sequence>
<dbReference type="Proteomes" id="UP001330812">
    <property type="component" value="Chromosome"/>
</dbReference>
<feature type="transmembrane region" description="Helical" evidence="5">
    <location>
        <begin position="227"/>
        <end position="251"/>
    </location>
</feature>
<dbReference type="SUPFAM" id="SSF103473">
    <property type="entry name" value="MFS general substrate transporter"/>
    <property type="match status" value="1"/>
</dbReference>
<dbReference type="Gene3D" id="1.20.1250.20">
    <property type="entry name" value="MFS general substrate transporter like domains"/>
    <property type="match status" value="1"/>
</dbReference>